<dbReference type="CDD" id="cd00568">
    <property type="entry name" value="TPP_enzymes"/>
    <property type="match status" value="1"/>
</dbReference>
<accession>A0A840BH92</accession>
<dbReference type="InterPro" id="IPR011766">
    <property type="entry name" value="TPP_enzyme_TPP-bd"/>
</dbReference>
<dbReference type="GO" id="GO:0003984">
    <property type="term" value="F:acetolactate synthase activity"/>
    <property type="evidence" value="ECO:0007669"/>
    <property type="project" value="UniProtKB-EC"/>
</dbReference>
<keyword evidence="7" id="KW-0808">Transferase</keyword>
<evidence type="ECO:0000259" key="4">
    <source>
        <dbReference type="Pfam" id="PF00205"/>
    </source>
</evidence>
<organism evidence="7 8">
    <name type="scientific">Niveibacterium umoris</name>
    <dbReference type="NCBI Taxonomy" id="1193620"/>
    <lineage>
        <taxon>Bacteria</taxon>
        <taxon>Pseudomonadati</taxon>
        <taxon>Pseudomonadota</taxon>
        <taxon>Betaproteobacteria</taxon>
        <taxon>Rhodocyclales</taxon>
        <taxon>Rhodocyclaceae</taxon>
        <taxon>Niveibacterium</taxon>
    </lineage>
</organism>
<dbReference type="NCBIfam" id="NF006052">
    <property type="entry name" value="PRK08199.1"/>
    <property type="match status" value="1"/>
</dbReference>
<dbReference type="AlphaFoldDB" id="A0A840BH92"/>
<protein>
    <submittedName>
        <fullName evidence="7">Acetolactate synthase-1/2/3 large subunit</fullName>
        <ecNumber evidence="7">2.2.1.6</ecNumber>
    </submittedName>
</protein>
<dbReference type="InterPro" id="IPR012001">
    <property type="entry name" value="Thiamin_PyroP_enz_TPP-bd_dom"/>
</dbReference>
<feature type="domain" description="Thiamine pyrophosphate enzyme central" evidence="4">
    <location>
        <begin position="196"/>
        <end position="326"/>
    </location>
</feature>
<dbReference type="PANTHER" id="PTHR18968:SF120">
    <property type="entry name" value="ACETOLACTATE SYNTHASE LARGE SUBUNIT"/>
    <property type="match status" value="1"/>
</dbReference>
<dbReference type="GO" id="GO:0050660">
    <property type="term" value="F:flavin adenine dinucleotide binding"/>
    <property type="evidence" value="ECO:0007669"/>
    <property type="project" value="TreeGrafter"/>
</dbReference>
<reference evidence="7 8" key="1">
    <citation type="submission" date="2020-08" db="EMBL/GenBank/DDBJ databases">
        <title>Genomic Encyclopedia of Type Strains, Phase IV (KMG-IV): sequencing the most valuable type-strain genomes for metagenomic binning, comparative biology and taxonomic classification.</title>
        <authorList>
            <person name="Goeker M."/>
        </authorList>
    </citation>
    <scope>NUCLEOTIDE SEQUENCE [LARGE SCALE GENOMIC DNA]</scope>
    <source>
        <strain evidence="7 8">DSM 106739</strain>
    </source>
</reference>
<evidence type="ECO:0000256" key="2">
    <source>
        <dbReference type="ARBA" id="ARBA00023052"/>
    </source>
</evidence>
<evidence type="ECO:0000259" key="6">
    <source>
        <dbReference type="Pfam" id="PF02776"/>
    </source>
</evidence>
<dbReference type="Proteomes" id="UP000561045">
    <property type="component" value="Unassembled WGS sequence"/>
</dbReference>
<dbReference type="Pfam" id="PF02776">
    <property type="entry name" value="TPP_enzyme_N"/>
    <property type="match status" value="1"/>
</dbReference>
<name>A0A840BH92_9RHOO</name>
<dbReference type="GO" id="GO:0009099">
    <property type="term" value="P:L-valine biosynthetic process"/>
    <property type="evidence" value="ECO:0007669"/>
    <property type="project" value="TreeGrafter"/>
</dbReference>
<dbReference type="EC" id="2.2.1.6" evidence="7"/>
<feature type="domain" description="Thiamine pyrophosphate enzyme TPP-binding" evidence="5">
    <location>
        <begin position="388"/>
        <end position="534"/>
    </location>
</feature>
<evidence type="ECO:0000256" key="1">
    <source>
        <dbReference type="ARBA" id="ARBA00007812"/>
    </source>
</evidence>
<evidence type="ECO:0000313" key="8">
    <source>
        <dbReference type="Proteomes" id="UP000561045"/>
    </source>
</evidence>
<dbReference type="InterPro" id="IPR029061">
    <property type="entry name" value="THDP-binding"/>
</dbReference>
<dbReference type="InterPro" id="IPR045229">
    <property type="entry name" value="TPP_enz"/>
</dbReference>
<sequence length="556" mass="60472">MTTHPPSGAQALVEALLTHDADTAFCVPGESYLAVLDALYDVRDRFKLVVCRQEGGAAYMADAYGKLTGKPGICFVTRGPGATNAAVGVHTAFQDSSPMILFIGQVGRGMLEREAFQEIDYRRMYGQMAKWVAQIDDASRIPEFISRAFHIATSGRPGPVVLALPEDMQHDACTVPQPQHYRRVMPAPAPSDMGELRARLSAAQRPLMILGGRGWSEAACSDIRRFAEAWKLPVACAFRYQDLFDNLHPQYVGDVGLGINPKLAARVREADLVLAVGPRLGESTTSGYALFDIPRPRQTLVHVHAGIDELGRVYAADLPINTGYAEFAAAACELAPPPALPWQDGVATARDEYLAWSEPPATPGDVQMGEVMRWLRARLPEDAIVCNGAGNYAIWLHRFYRYRRFATQLAPTNGSMGYGVPSAVAAKITHPQRMVVSFSGDGCFMMNGQEFATAVKYNAAVVFVVVNNGMYGTIRMHQEREFPERVSGTELANPDFAALAHAYGAFGEVVRSTAEFAPAFERALAANGPALIEVRTNPEVLTPAATIAQIRGQGRR</sequence>
<proteinExistence type="inferred from homology"/>
<feature type="domain" description="Thiamine pyrophosphate enzyme N-terminal TPP-binding" evidence="6">
    <location>
        <begin position="8"/>
        <end position="121"/>
    </location>
</feature>
<dbReference type="GO" id="GO:0005948">
    <property type="term" value="C:acetolactate synthase complex"/>
    <property type="evidence" value="ECO:0007669"/>
    <property type="project" value="TreeGrafter"/>
</dbReference>
<keyword evidence="8" id="KW-1185">Reference proteome</keyword>
<dbReference type="PANTHER" id="PTHR18968">
    <property type="entry name" value="THIAMINE PYROPHOSPHATE ENZYMES"/>
    <property type="match status" value="1"/>
</dbReference>
<dbReference type="Gene3D" id="3.40.50.1220">
    <property type="entry name" value="TPP-binding domain"/>
    <property type="match status" value="1"/>
</dbReference>
<dbReference type="RefSeq" id="WP_183631115.1">
    <property type="nucleotide sequence ID" value="NZ_BAABLE010000011.1"/>
</dbReference>
<gene>
    <name evidence="7" type="ORF">GGR36_000280</name>
</gene>
<evidence type="ECO:0000313" key="7">
    <source>
        <dbReference type="EMBL" id="MBB4010972.1"/>
    </source>
</evidence>
<evidence type="ECO:0000256" key="3">
    <source>
        <dbReference type="RuleBase" id="RU362132"/>
    </source>
</evidence>
<dbReference type="CDD" id="cd07035">
    <property type="entry name" value="TPP_PYR_POX_like"/>
    <property type="match status" value="1"/>
</dbReference>
<comment type="similarity">
    <text evidence="1 3">Belongs to the TPP enzyme family.</text>
</comment>
<dbReference type="Gene3D" id="3.40.50.970">
    <property type="match status" value="2"/>
</dbReference>
<dbReference type="GO" id="GO:0030976">
    <property type="term" value="F:thiamine pyrophosphate binding"/>
    <property type="evidence" value="ECO:0007669"/>
    <property type="project" value="InterPro"/>
</dbReference>
<dbReference type="InterPro" id="IPR000399">
    <property type="entry name" value="TPP-bd_CS"/>
</dbReference>
<dbReference type="SUPFAM" id="SSF52518">
    <property type="entry name" value="Thiamin diphosphate-binding fold (THDP-binding)"/>
    <property type="match status" value="2"/>
</dbReference>
<evidence type="ECO:0000259" key="5">
    <source>
        <dbReference type="Pfam" id="PF02775"/>
    </source>
</evidence>
<dbReference type="Pfam" id="PF02775">
    <property type="entry name" value="TPP_enzyme_C"/>
    <property type="match status" value="1"/>
</dbReference>
<dbReference type="EMBL" id="JACIET010000001">
    <property type="protein sequence ID" value="MBB4010972.1"/>
    <property type="molecule type" value="Genomic_DNA"/>
</dbReference>
<dbReference type="GO" id="GO:0009097">
    <property type="term" value="P:isoleucine biosynthetic process"/>
    <property type="evidence" value="ECO:0007669"/>
    <property type="project" value="TreeGrafter"/>
</dbReference>
<dbReference type="FunFam" id="3.40.50.970:FF:000007">
    <property type="entry name" value="Acetolactate synthase"/>
    <property type="match status" value="1"/>
</dbReference>
<comment type="caution">
    <text evidence="7">The sequence shown here is derived from an EMBL/GenBank/DDBJ whole genome shotgun (WGS) entry which is preliminary data.</text>
</comment>
<keyword evidence="2 3" id="KW-0786">Thiamine pyrophosphate</keyword>
<dbReference type="InterPro" id="IPR012000">
    <property type="entry name" value="Thiamin_PyroP_enz_cen_dom"/>
</dbReference>
<dbReference type="InterPro" id="IPR029035">
    <property type="entry name" value="DHS-like_NAD/FAD-binding_dom"/>
</dbReference>
<dbReference type="Pfam" id="PF00205">
    <property type="entry name" value="TPP_enzyme_M"/>
    <property type="match status" value="1"/>
</dbReference>
<dbReference type="PROSITE" id="PS00187">
    <property type="entry name" value="TPP_ENZYMES"/>
    <property type="match status" value="1"/>
</dbReference>
<dbReference type="GO" id="GO:0000287">
    <property type="term" value="F:magnesium ion binding"/>
    <property type="evidence" value="ECO:0007669"/>
    <property type="project" value="InterPro"/>
</dbReference>
<dbReference type="SUPFAM" id="SSF52467">
    <property type="entry name" value="DHS-like NAD/FAD-binding domain"/>
    <property type="match status" value="1"/>
</dbReference>